<feature type="transmembrane region" description="Helical" evidence="6">
    <location>
        <begin position="105"/>
        <end position="124"/>
    </location>
</feature>
<keyword evidence="3 6" id="KW-0812">Transmembrane</keyword>
<comment type="subcellular location">
    <subcellularLocation>
        <location evidence="1">Cell membrane</location>
        <topology evidence="1">Multi-pass membrane protein</topology>
    </subcellularLocation>
</comment>
<accession>A0ABT5KWL6</accession>
<feature type="transmembrane region" description="Helical" evidence="6">
    <location>
        <begin position="12"/>
        <end position="33"/>
    </location>
</feature>
<evidence type="ECO:0000256" key="5">
    <source>
        <dbReference type="ARBA" id="ARBA00023136"/>
    </source>
</evidence>
<evidence type="ECO:0000256" key="4">
    <source>
        <dbReference type="ARBA" id="ARBA00022989"/>
    </source>
</evidence>
<feature type="transmembrane region" description="Helical" evidence="6">
    <location>
        <begin position="83"/>
        <end position="99"/>
    </location>
</feature>
<protein>
    <submittedName>
        <fullName evidence="7">ATP synthase subunit I</fullName>
    </submittedName>
</protein>
<evidence type="ECO:0000313" key="7">
    <source>
        <dbReference type="EMBL" id="MDC8829173.1"/>
    </source>
</evidence>
<gene>
    <name evidence="7" type="ORF">OIK42_00230</name>
</gene>
<proteinExistence type="predicted"/>
<name>A0ABT5KWL6_9ALTE</name>
<reference evidence="7 8" key="1">
    <citation type="submission" date="2022-10" db="EMBL/GenBank/DDBJ databases">
        <title>Alteromonas sp. chi3 Genome sequencing.</title>
        <authorList>
            <person name="Park S."/>
        </authorList>
    </citation>
    <scope>NUCLEOTIDE SEQUENCE [LARGE SCALE GENOMIC DNA]</scope>
    <source>
        <strain evidence="8">chi3</strain>
    </source>
</reference>
<keyword evidence="8" id="KW-1185">Reference proteome</keyword>
<evidence type="ECO:0000256" key="1">
    <source>
        <dbReference type="ARBA" id="ARBA00004651"/>
    </source>
</evidence>
<keyword evidence="2" id="KW-1003">Cell membrane</keyword>
<keyword evidence="4 6" id="KW-1133">Transmembrane helix</keyword>
<evidence type="ECO:0000313" key="8">
    <source>
        <dbReference type="Proteomes" id="UP001218788"/>
    </source>
</evidence>
<dbReference type="Proteomes" id="UP001218788">
    <property type="component" value="Unassembled WGS sequence"/>
</dbReference>
<evidence type="ECO:0000256" key="2">
    <source>
        <dbReference type="ARBA" id="ARBA00022475"/>
    </source>
</evidence>
<feature type="transmembrane region" description="Helical" evidence="6">
    <location>
        <begin position="39"/>
        <end position="62"/>
    </location>
</feature>
<keyword evidence="5 6" id="KW-0472">Membrane</keyword>
<dbReference type="EMBL" id="JAQQXP010000001">
    <property type="protein sequence ID" value="MDC8829173.1"/>
    <property type="molecule type" value="Genomic_DNA"/>
</dbReference>
<evidence type="ECO:0000256" key="3">
    <source>
        <dbReference type="ARBA" id="ARBA00022692"/>
    </source>
</evidence>
<dbReference type="RefSeq" id="WP_273637547.1">
    <property type="nucleotide sequence ID" value="NZ_JAQQXP010000001.1"/>
</dbReference>
<dbReference type="Pfam" id="PF03899">
    <property type="entry name" value="ATP-synt_I"/>
    <property type="match status" value="1"/>
</dbReference>
<evidence type="ECO:0000256" key="6">
    <source>
        <dbReference type="SAM" id="Phobius"/>
    </source>
</evidence>
<comment type="caution">
    <text evidence="7">The sequence shown here is derived from an EMBL/GenBank/DDBJ whole genome shotgun (WGS) entry which is preliminary data.</text>
</comment>
<organism evidence="7 8">
    <name type="scientific">Alteromonas gilva</name>
    <dbReference type="NCBI Taxonomy" id="2987522"/>
    <lineage>
        <taxon>Bacteria</taxon>
        <taxon>Pseudomonadati</taxon>
        <taxon>Pseudomonadota</taxon>
        <taxon>Gammaproteobacteria</taxon>
        <taxon>Alteromonadales</taxon>
        <taxon>Alteromonadaceae</taxon>
        <taxon>Alteromonas/Salinimonas group</taxon>
        <taxon>Alteromonas</taxon>
    </lineage>
</organism>
<sequence length="125" mass="13383">MTNNLADNGKSLAKKAALFQCASAIIFILLTWVISTVDIAVAVAAGTLISIIPNQIFALFAFRYAGASQMRRVTKSFSQGSKLKLAATVILFAIAFAGLKLAPLPVFAGFAIAIVSYWLALFRLR</sequence>
<dbReference type="InterPro" id="IPR005598">
    <property type="entry name" value="ATP_synth_I"/>
</dbReference>